<protein>
    <submittedName>
        <fullName evidence="2">Serine/threonine-protein phosphatase 2</fullName>
        <ecNumber evidence="2">3.1.3.16</ecNumber>
    </submittedName>
</protein>
<dbReference type="AlphaFoldDB" id="A0A517QR42"/>
<dbReference type="GO" id="GO:0005737">
    <property type="term" value="C:cytoplasm"/>
    <property type="evidence" value="ECO:0007669"/>
    <property type="project" value="TreeGrafter"/>
</dbReference>
<evidence type="ECO:0000313" key="3">
    <source>
        <dbReference type="Proteomes" id="UP000315724"/>
    </source>
</evidence>
<dbReference type="EC" id="3.1.3.16" evidence="2"/>
<dbReference type="GO" id="GO:0008803">
    <property type="term" value="F:bis(5'-nucleosyl)-tetraphosphatase (symmetrical) activity"/>
    <property type="evidence" value="ECO:0007669"/>
    <property type="project" value="TreeGrafter"/>
</dbReference>
<name>A0A517QR42_9PLAN</name>
<dbReference type="InterPro" id="IPR029052">
    <property type="entry name" value="Metallo-depent_PP-like"/>
</dbReference>
<dbReference type="PANTHER" id="PTHR42850">
    <property type="entry name" value="METALLOPHOSPHOESTERASE"/>
    <property type="match status" value="1"/>
</dbReference>
<dbReference type="InterPro" id="IPR004843">
    <property type="entry name" value="Calcineurin-like_PHP"/>
</dbReference>
<dbReference type="PANTHER" id="PTHR42850:SF4">
    <property type="entry name" value="ZINC-DEPENDENT ENDOPOLYPHOSPHATASE"/>
    <property type="match status" value="1"/>
</dbReference>
<gene>
    <name evidence="2" type="primary">pphB</name>
    <name evidence="2" type="ORF">Mal48_33660</name>
</gene>
<dbReference type="GO" id="GO:0110154">
    <property type="term" value="P:RNA decapping"/>
    <property type="evidence" value="ECO:0007669"/>
    <property type="project" value="TreeGrafter"/>
</dbReference>
<dbReference type="KEGG" id="tpol:Mal48_33660"/>
<dbReference type="SUPFAM" id="SSF56300">
    <property type="entry name" value="Metallo-dependent phosphatases"/>
    <property type="match status" value="1"/>
</dbReference>
<sequence>MATFAIGDIHGCWTALETLLEQVPIQEDDLVITLGDYVDRGPESARVLDWVMNQSANERFIALRGNHELMMLAASKAQMNPEHWLACGGSETLTSYQQTSQRRIPNIKDISPQHLDFIKYDLRPYHETETHIFVHAYVYEDAALDDQDESALYWERFDLIRPHKSGKKVICGHTAQRSGLPANRQHAVCIDTWVYGDGWLTCLEVESGQYWQANQKRKHRSDWLEV</sequence>
<dbReference type="EMBL" id="CP036267">
    <property type="protein sequence ID" value="QDT34106.1"/>
    <property type="molecule type" value="Genomic_DNA"/>
</dbReference>
<dbReference type="GO" id="GO:0004722">
    <property type="term" value="F:protein serine/threonine phosphatase activity"/>
    <property type="evidence" value="ECO:0007669"/>
    <property type="project" value="UniProtKB-EC"/>
</dbReference>
<accession>A0A517QR42</accession>
<proteinExistence type="predicted"/>
<dbReference type="CDD" id="cd00144">
    <property type="entry name" value="MPP_PPP_family"/>
    <property type="match status" value="1"/>
</dbReference>
<reference evidence="2 3" key="1">
    <citation type="submission" date="2019-02" db="EMBL/GenBank/DDBJ databases">
        <title>Deep-cultivation of Planctomycetes and their phenomic and genomic characterization uncovers novel biology.</title>
        <authorList>
            <person name="Wiegand S."/>
            <person name="Jogler M."/>
            <person name="Boedeker C."/>
            <person name="Pinto D."/>
            <person name="Vollmers J."/>
            <person name="Rivas-Marin E."/>
            <person name="Kohn T."/>
            <person name="Peeters S.H."/>
            <person name="Heuer A."/>
            <person name="Rast P."/>
            <person name="Oberbeckmann S."/>
            <person name="Bunk B."/>
            <person name="Jeske O."/>
            <person name="Meyerdierks A."/>
            <person name="Storesund J.E."/>
            <person name="Kallscheuer N."/>
            <person name="Luecker S."/>
            <person name="Lage O.M."/>
            <person name="Pohl T."/>
            <person name="Merkel B.J."/>
            <person name="Hornburger P."/>
            <person name="Mueller R.-W."/>
            <person name="Bruemmer F."/>
            <person name="Labrenz M."/>
            <person name="Spormann A.M."/>
            <person name="Op den Camp H."/>
            <person name="Overmann J."/>
            <person name="Amann R."/>
            <person name="Jetten M.S.M."/>
            <person name="Mascher T."/>
            <person name="Medema M.H."/>
            <person name="Devos D.P."/>
            <person name="Kaster A.-K."/>
            <person name="Ovreas L."/>
            <person name="Rohde M."/>
            <person name="Galperin M.Y."/>
            <person name="Jogler C."/>
        </authorList>
    </citation>
    <scope>NUCLEOTIDE SEQUENCE [LARGE SCALE GENOMIC DNA]</scope>
    <source>
        <strain evidence="2 3">Mal48</strain>
    </source>
</reference>
<dbReference type="Pfam" id="PF00149">
    <property type="entry name" value="Metallophos"/>
    <property type="match status" value="1"/>
</dbReference>
<evidence type="ECO:0000313" key="2">
    <source>
        <dbReference type="EMBL" id="QDT34106.1"/>
    </source>
</evidence>
<organism evidence="2 3">
    <name type="scientific">Thalassoglobus polymorphus</name>
    <dbReference type="NCBI Taxonomy" id="2527994"/>
    <lineage>
        <taxon>Bacteria</taxon>
        <taxon>Pseudomonadati</taxon>
        <taxon>Planctomycetota</taxon>
        <taxon>Planctomycetia</taxon>
        <taxon>Planctomycetales</taxon>
        <taxon>Planctomycetaceae</taxon>
        <taxon>Thalassoglobus</taxon>
    </lineage>
</organism>
<dbReference type="OrthoDB" id="384253at2"/>
<evidence type="ECO:0000259" key="1">
    <source>
        <dbReference type="Pfam" id="PF00149"/>
    </source>
</evidence>
<keyword evidence="2" id="KW-0378">Hydrolase</keyword>
<dbReference type="RefSeq" id="WP_145201524.1">
    <property type="nucleotide sequence ID" value="NZ_CP036267.1"/>
</dbReference>
<dbReference type="Proteomes" id="UP000315724">
    <property type="component" value="Chromosome"/>
</dbReference>
<feature type="domain" description="Calcineurin-like phosphoesterase" evidence="1">
    <location>
        <begin position="4"/>
        <end position="174"/>
    </location>
</feature>
<dbReference type="InterPro" id="IPR050126">
    <property type="entry name" value="Ap4A_hydrolase"/>
</dbReference>
<dbReference type="Gene3D" id="3.60.21.10">
    <property type="match status" value="1"/>
</dbReference>
<keyword evidence="3" id="KW-1185">Reference proteome</keyword>